<evidence type="ECO:0000313" key="2">
    <source>
        <dbReference type="Proteomes" id="UP000011747"/>
    </source>
</evidence>
<name>G9QPQ9_9BACI</name>
<keyword evidence="2" id="KW-1185">Reference proteome</keyword>
<organism evidence="1 2">
    <name type="scientific">Bacillus smithii 7_3_47FAA</name>
    <dbReference type="NCBI Taxonomy" id="665952"/>
    <lineage>
        <taxon>Bacteria</taxon>
        <taxon>Bacillati</taxon>
        <taxon>Bacillota</taxon>
        <taxon>Bacilli</taxon>
        <taxon>Bacillales</taxon>
        <taxon>Bacillaceae</taxon>
        <taxon>Bacillus</taxon>
    </lineage>
</organism>
<dbReference type="HOGENOM" id="CLU_1764339_0_0_9"/>
<dbReference type="RefSeq" id="WP_003355358.1">
    <property type="nucleotide sequence ID" value="NZ_JH414764.1"/>
</dbReference>
<evidence type="ECO:0000313" key="1">
    <source>
        <dbReference type="EMBL" id="EHL73700.1"/>
    </source>
</evidence>
<dbReference type="GeneID" id="87582285"/>
<dbReference type="InterPro" id="IPR032585">
    <property type="entry name" value="DUF4912"/>
</dbReference>
<dbReference type="Proteomes" id="UP000011747">
    <property type="component" value="Unassembled WGS sequence"/>
</dbReference>
<dbReference type="AlphaFoldDB" id="G9QPQ9"/>
<dbReference type="Pfam" id="PF16258">
    <property type="entry name" value="DUF4912"/>
    <property type="match status" value="1"/>
</dbReference>
<protein>
    <submittedName>
        <fullName evidence="1">Uncharacterized protein</fullName>
    </submittedName>
</protein>
<dbReference type="EMBL" id="ACWF01000156">
    <property type="protein sequence ID" value="EHL73700.1"/>
    <property type="molecule type" value="Genomic_DNA"/>
</dbReference>
<proteinExistence type="predicted"/>
<gene>
    <name evidence="1" type="ORF">HMPREF1015_00276</name>
</gene>
<comment type="caution">
    <text evidence="1">The sequence shown here is derived from an EMBL/GenBank/DDBJ whole genome shotgun (WGS) entry which is preliminary data.</text>
</comment>
<dbReference type="PATRIC" id="fig|665952.3.peg.3167"/>
<accession>G9QPQ9</accession>
<sequence>MVQTTWKPFVNELSAALLPFQKALCSWIIDERFVAAVMEFYQKPANEHIWDLRLYDITGICFDGNNACSAQTFKIAKDHHYWIIKGLQSGHSYIFELGFWTITHEFFPLLRSNEIHCPSAETGAEKLSDGVISEDRQRPKWRGHISTYSYYE</sequence>
<reference evidence="1 2" key="1">
    <citation type="submission" date="2011-09" db="EMBL/GenBank/DDBJ databases">
        <title>The Genome Sequence of Bacillus smithii 7_3_47FAA.</title>
        <authorList>
            <consortium name="The Broad Institute Genome Sequencing Platform"/>
            <person name="Earl A."/>
            <person name="Ward D."/>
            <person name="Feldgarden M."/>
            <person name="Gevers D."/>
            <person name="Daigneault M."/>
            <person name="Strauss J."/>
            <person name="Allen-Vercoe E."/>
            <person name="Young S.K."/>
            <person name="Zeng Q."/>
            <person name="Gargeya S."/>
            <person name="Fitzgerald M."/>
            <person name="Haas B."/>
            <person name="Abouelleil A."/>
            <person name="Alvarado L."/>
            <person name="Arachchi H.M."/>
            <person name="Berlin A."/>
            <person name="Brown A."/>
            <person name="Chapman S.B."/>
            <person name="Chen Z."/>
            <person name="Dunbar C."/>
            <person name="Freedman E."/>
            <person name="Gearin G."/>
            <person name="Goldberg J."/>
            <person name="Griggs A."/>
            <person name="Gujja S."/>
            <person name="Heiman D."/>
            <person name="Howarth C."/>
            <person name="Larson L."/>
            <person name="Lui A."/>
            <person name="MacDonald P.J.P."/>
            <person name="Montmayeur A."/>
            <person name="Murphy C."/>
            <person name="Neiman D."/>
            <person name="Pearson M."/>
            <person name="Priest M."/>
            <person name="Roberts A."/>
            <person name="Saif S."/>
            <person name="Shea T."/>
            <person name="Shenoy N."/>
            <person name="Sisk P."/>
            <person name="Stolte C."/>
            <person name="Sykes S."/>
            <person name="Wortman J."/>
            <person name="Nusbaum C."/>
            <person name="Birren B."/>
        </authorList>
    </citation>
    <scope>NUCLEOTIDE SEQUENCE [LARGE SCALE GENOMIC DNA]</scope>
    <source>
        <strain evidence="1 2">7_3_47FAA</strain>
    </source>
</reference>